<dbReference type="Gene3D" id="3.40.1390.20">
    <property type="entry name" value="HprK N-terminal domain-like"/>
    <property type="match status" value="1"/>
</dbReference>
<dbReference type="InterPro" id="IPR000644">
    <property type="entry name" value="CBS_dom"/>
</dbReference>
<dbReference type="Gene3D" id="1.10.10.10">
    <property type="entry name" value="Winged helix-like DNA-binding domain superfamily/Winged helix DNA-binding domain"/>
    <property type="match status" value="1"/>
</dbReference>
<dbReference type="SMART" id="SM00116">
    <property type="entry name" value="CBS"/>
    <property type="match status" value="2"/>
</dbReference>
<dbReference type="CDD" id="cd04596">
    <property type="entry name" value="CBS_pair_DRTGG_assoc"/>
    <property type="match status" value="1"/>
</dbReference>
<dbReference type="Pfam" id="PF07085">
    <property type="entry name" value="DRTGG"/>
    <property type="match status" value="1"/>
</dbReference>
<organism evidence="4 5">
    <name type="scientific">Streptococcus gordonii</name>
    <dbReference type="NCBI Taxonomy" id="1302"/>
    <lineage>
        <taxon>Bacteria</taxon>
        <taxon>Bacillati</taxon>
        <taxon>Bacillota</taxon>
        <taxon>Bacilli</taxon>
        <taxon>Lactobacillales</taxon>
        <taxon>Streptococcaceae</taxon>
        <taxon>Streptococcus</taxon>
    </lineage>
</organism>
<reference evidence="4 5" key="1">
    <citation type="submission" date="2016-01" db="EMBL/GenBank/DDBJ databases">
        <title>Highly variable Streptococcus oralis are common among viridans streptococci isolated from primates.</title>
        <authorList>
            <person name="Denapaite D."/>
            <person name="Rieger M."/>
            <person name="Koendgen S."/>
            <person name="Brueckner R."/>
            <person name="Ochigava I."/>
            <person name="Kappeler P."/>
            <person name="Maetz-Rensing K."/>
            <person name="Leendertz F."/>
            <person name="Hakenbeck R."/>
        </authorList>
    </citation>
    <scope>NUCLEOTIDE SEQUENCE [LARGE SCALE GENOMIC DNA]</scope>
    <source>
        <strain evidence="4 5">DD07</strain>
    </source>
</reference>
<dbReference type="SUPFAM" id="SSF54631">
    <property type="entry name" value="CBS-domain pair"/>
    <property type="match status" value="1"/>
</dbReference>
<evidence type="ECO:0000313" key="4">
    <source>
        <dbReference type="EMBL" id="KXT73938.1"/>
    </source>
</evidence>
<proteinExistence type="predicted"/>
<sequence>MSKHQEIIAYLEKLPIGKRVSVRSISNYLGVSDGTAYRAIKEAENRGLVETRPRSGTVRVKSKKVVLEHLTYHEIAEITRSEVLAGQAGLDKEFSKFSIGAMTEQNIMRYLTEGGLLIVGDRTEIQRLALKNENAVLVTGGFRVEEDILTLADQMGIPVMRTQHDTYTVATIINRALSNIQIKTDILTVEQVYRSSHEYGFLRETDTVRDYLELVRKNRFSRFPVINQHQMVVGVVTMRDAGDKSPNTILDKIMTRNPFMTGLKTNIANISQRMIAEDFEMIPVIRSNQTLLGVITRRDILEKMSREQVSSLPTFSDQIAQKLVQNANVFSFTVEPFMLENNGVLSHGVLTEILNTATHQLVASNGRSLIIEQMMVYFLQAVQLDDYLTLTSRVVHETRRSAIIDYDVYLDHQLVAKATMTVKIN</sequence>
<comment type="caution">
    <text evidence="4">The sequence shown here is derived from an EMBL/GenBank/DDBJ whole genome shotgun (WGS) entry which is preliminary data.</text>
</comment>
<dbReference type="Proteomes" id="UP000070096">
    <property type="component" value="Unassembled WGS sequence"/>
</dbReference>
<evidence type="ECO:0000313" key="5">
    <source>
        <dbReference type="Proteomes" id="UP000070096"/>
    </source>
</evidence>
<dbReference type="Gene3D" id="3.10.580.10">
    <property type="entry name" value="CBS-domain"/>
    <property type="match status" value="1"/>
</dbReference>
<evidence type="ECO:0000256" key="2">
    <source>
        <dbReference type="PROSITE-ProRule" id="PRU00703"/>
    </source>
</evidence>
<dbReference type="SUPFAM" id="SSF75138">
    <property type="entry name" value="HprK N-terminal domain-like"/>
    <property type="match status" value="1"/>
</dbReference>
<keyword evidence="1 2" id="KW-0129">CBS domain</keyword>
<dbReference type="PANTHER" id="PTHR43080:SF2">
    <property type="entry name" value="CBS DOMAIN-CONTAINING PROTEIN"/>
    <property type="match status" value="1"/>
</dbReference>
<dbReference type="InterPro" id="IPR036388">
    <property type="entry name" value="WH-like_DNA-bd_sf"/>
</dbReference>
<dbReference type="SUPFAM" id="SSF54637">
    <property type="entry name" value="Thioesterase/thiol ester dehydrase-isomerase"/>
    <property type="match status" value="1"/>
</dbReference>
<dbReference type="InterPro" id="IPR029069">
    <property type="entry name" value="HotDog_dom_sf"/>
</dbReference>
<dbReference type="Pfam" id="PF03061">
    <property type="entry name" value="4HBT"/>
    <property type="match status" value="1"/>
</dbReference>
<dbReference type="PANTHER" id="PTHR43080">
    <property type="entry name" value="CBS DOMAIN-CONTAINING PROTEIN CBSX3, MITOCHONDRIAL"/>
    <property type="match status" value="1"/>
</dbReference>
<dbReference type="NCBIfam" id="NF038279">
    <property type="entry name" value="TF_CBS_SpxR"/>
    <property type="match status" value="1"/>
</dbReference>
<dbReference type="PROSITE" id="PS51371">
    <property type="entry name" value="CBS"/>
    <property type="match status" value="2"/>
</dbReference>
<dbReference type="InterPro" id="IPR028979">
    <property type="entry name" value="Ser_kin/Pase_Hpr-like_N_sf"/>
</dbReference>
<dbReference type="InterPro" id="IPR010766">
    <property type="entry name" value="DRTGG"/>
</dbReference>
<feature type="domain" description="CBS" evidence="3">
    <location>
        <begin position="195"/>
        <end position="252"/>
    </location>
</feature>
<dbReference type="Pfam" id="PF00571">
    <property type="entry name" value="CBS"/>
    <property type="match status" value="2"/>
</dbReference>
<gene>
    <name evidence="4" type="ORF">SGODD07_00295</name>
</gene>
<dbReference type="CDD" id="cd03440">
    <property type="entry name" value="hot_dog"/>
    <property type="match status" value="1"/>
</dbReference>
<dbReference type="AlphaFoldDB" id="A0A139ND04"/>
<dbReference type="EMBL" id="LQRC01000053">
    <property type="protein sequence ID" value="KXT73938.1"/>
    <property type="molecule type" value="Genomic_DNA"/>
</dbReference>
<dbReference type="InterPro" id="IPR036390">
    <property type="entry name" value="WH_DNA-bd_sf"/>
</dbReference>
<dbReference type="InterPro" id="IPR006683">
    <property type="entry name" value="Thioestr_dom"/>
</dbReference>
<accession>A0A139ND04</accession>
<dbReference type="PATRIC" id="fig|1302.21.peg.336"/>
<dbReference type="Gene3D" id="3.10.129.10">
    <property type="entry name" value="Hotdog Thioesterase"/>
    <property type="match status" value="1"/>
</dbReference>
<feature type="domain" description="CBS" evidence="3">
    <location>
        <begin position="254"/>
        <end position="311"/>
    </location>
</feature>
<dbReference type="InterPro" id="IPR051257">
    <property type="entry name" value="Diverse_CBS-Domain"/>
</dbReference>
<name>A0A139ND04_STRGN</name>
<evidence type="ECO:0000256" key="1">
    <source>
        <dbReference type="ARBA" id="ARBA00023122"/>
    </source>
</evidence>
<protein>
    <submittedName>
        <fullName evidence="4">Cytosolic protein containing multiple CBS domain</fullName>
    </submittedName>
</protein>
<evidence type="ECO:0000259" key="3">
    <source>
        <dbReference type="PROSITE" id="PS51371"/>
    </source>
</evidence>
<dbReference type="InterPro" id="IPR046342">
    <property type="entry name" value="CBS_dom_sf"/>
</dbReference>
<dbReference type="SUPFAM" id="SSF46785">
    <property type="entry name" value="Winged helix' DNA-binding domain"/>
    <property type="match status" value="1"/>
</dbReference>